<evidence type="ECO:0000313" key="1">
    <source>
        <dbReference type="EMBL" id="ELU11656.1"/>
    </source>
</evidence>
<name>R7V5N8_CAPTE</name>
<proteinExistence type="predicted"/>
<reference evidence="3" key="1">
    <citation type="submission" date="2012-12" db="EMBL/GenBank/DDBJ databases">
        <authorList>
            <person name="Hellsten U."/>
            <person name="Grimwood J."/>
            <person name="Chapman J.A."/>
            <person name="Shapiro H."/>
            <person name="Aerts A."/>
            <person name="Otillar R.P."/>
            <person name="Terry A.Y."/>
            <person name="Boore J.L."/>
            <person name="Simakov O."/>
            <person name="Marletaz F."/>
            <person name="Cho S.-J."/>
            <person name="Edsinger-Gonzales E."/>
            <person name="Havlak P."/>
            <person name="Kuo D.-H."/>
            <person name="Larsson T."/>
            <person name="Lv J."/>
            <person name="Arendt D."/>
            <person name="Savage R."/>
            <person name="Osoegawa K."/>
            <person name="de Jong P."/>
            <person name="Lindberg D.R."/>
            <person name="Seaver E.C."/>
            <person name="Weisblat D.A."/>
            <person name="Putnam N.H."/>
            <person name="Grigoriev I.V."/>
            <person name="Rokhsar D.S."/>
        </authorList>
    </citation>
    <scope>NUCLEOTIDE SEQUENCE</scope>
    <source>
        <strain evidence="3">I ESC-2004</strain>
    </source>
</reference>
<gene>
    <name evidence="1" type="ORF">CAPTEDRAFT_209003</name>
</gene>
<dbReference type="AlphaFoldDB" id="R7V5N8"/>
<dbReference type="EnsemblMetazoa" id="CapteT209003">
    <property type="protein sequence ID" value="CapteP209003"/>
    <property type="gene ID" value="CapteG209003"/>
</dbReference>
<reference evidence="1 3" key="2">
    <citation type="journal article" date="2013" name="Nature">
        <title>Insights into bilaterian evolution from three spiralian genomes.</title>
        <authorList>
            <person name="Simakov O."/>
            <person name="Marletaz F."/>
            <person name="Cho S.J."/>
            <person name="Edsinger-Gonzales E."/>
            <person name="Havlak P."/>
            <person name="Hellsten U."/>
            <person name="Kuo D.H."/>
            <person name="Larsson T."/>
            <person name="Lv J."/>
            <person name="Arendt D."/>
            <person name="Savage R."/>
            <person name="Osoegawa K."/>
            <person name="de Jong P."/>
            <person name="Grimwood J."/>
            <person name="Chapman J.A."/>
            <person name="Shapiro H."/>
            <person name="Aerts A."/>
            <person name="Otillar R.P."/>
            <person name="Terry A.Y."/>
            <person name="Boore J.L."/>
            <person name="Grigoriev I.V."/>
            <person name="Lindberg D.R."/>
            <person name="Seaver E.C."/>
            <person name="Weisblat D.A."/>
            <person name="Putnam N.H."/>
            <person name="Rokhsar D.S."/>
        </authorList>
    </citation>
    <scope>NUCLEOTIDE SEQUENCE</scope>
    <source>
        <strain evidence="1 3">I ESC-2004</strain>
    </source>
</reference>
<dbReference type="EMBL" id="AMQN01005667">
    <property type="status" value="NOT_ANNOTATED_CDS"/>
    <property type="molecule type" value="Genomic_DNA"/>
</dbReference>
<sequence length="125" mass="14497">MSMLTFRDHTEINIKSCVTQNDADVVLLDLDGDEWTMLDKLLEEDGISRINQIVLVANFDHLYINASSELFTERQRSIEKFEVKGFIRWKTMPCTPIASFKSPLTGSSRKKCYTIVFLNRRFISL</sequence>
<evidence type="ECO:0000313" key="3">
    <source>
        <dbReference type="Proteomes" id="UP000014760"/>
    </source>
</evidence>
<reference evidence="2" key="3">
    <citation type="submission" date="2015-06" db="UniProtKB">
        <authorList>
            <consortium name="EnsemblMetazoa"/>
        </authorList>
    </citation>
    <scope>IDENTIFICATION</scope>
</reference>
<dbReference type="EMBL" id="KB296524">
    <property type="protein sequence ID" value="ELU11656.1"/>
    <property type="molecule type" value="Genomic_DNA"/>
</dbReference>
<dbReference type="HOGENOM" id="CLU_1994767_0_0_1"/>
<dbReference type="Proteomes" id="UP000014760">
    <property type="component" value="Unassembled WGS sequence"/>
</dbReference>
<evidence type="ECO:0000313" key="2">
    <source>
        <dbReference type="EnsemblMetazoa" id="CapteP209003"/>
    </source>
</evidence>
<keyword evidence="3" id="KW-1185">Reference proteome</keyword>
<organism evidence="1">
    <name type="scientific">Capitella teleta</name>
    <name type="common">Polychaete worm</name>
    <dbReference type="NCBI Taxonomy" id="283909"/>
    <lineage>
        <taxon>Eukaryota</taxon>
        <taxon>Metazoa</taxon>
        <taxon>Spiralia</taxon>
        <taxon>Lophotrochozoa</taxon>
        <taxon>Annelida</taxon>
        <taxon>Polychaeta</taxon>
        <taxon>Sedentaria</taxon>
        <taxon>Scolecida</taxon>
        <taxon>Capitellidae</taxon>
        <taxon>Capitella</taxon>
    </lineage>
</organism>
<protein>
    <submittedName>
        <fullName evidence="1 2">Uncharacterized protein</fullName>
    </submittedName>
</protein>
<accession>R7V5N8</accession>